<dbReference type="Proteomes" id="UP000295043">
    <property type="component" value="Unassembled WGS sequence"/>
</dbReference>
<reference evidence="1 2" key="1">
    <citation type="submission" date="2019-03" db="EMBL/GenBank/DDBJ databases">
        <title>Genomic Encyclopedia of Type Strains, Phase IV (KMG-V): Genome sequencing to study the core and pangenomes of soil and plant-associated prokaryotes.</title>
        <authorList>
            <person name="Whitman W."/>
        </authorList>
    </citation>
    <scope>NUCLEOTIDE SEQUENCE [LARGE SCALE GENOMIC DNA]</scope>
    <source>
        <strain evidence="1 2">23C40</strain>
    </source>
</reference>
<evidence type="ECO:0000313" key="2">
    <source>
        <dbReference type="Proteomes" id="UP000295043"/>
    </source>
</evidence>
<sequence>MAGSESNPVVLDPFRTIVEVGWNLVPEYIEIIVPIEATSTGDGQNACPAEYPDQFPYGDALSLTSTYLVSYLVDNVIEAGKPYALSAMGYWRHKSESLTVDSGDNPVTITGVPEGPFIDVSPDAWTHTYAGEGGSSGHGVRIAGLEASEYEDPDYPGLPDDFYAATTQDLDAVAHQITDVPACGWQDPGPPPTNYRPWETAPDTGTGPNADLDVYFAAAAEIGAGALNFASIAVSYRDLSYSPVAISGSDENDYIHESGNHSIRILCKRDTA</sequence>
<name>A0A4R2BRT1_9HYPH</name>
<protein>
    <submittedName>
        <fullName evidence="1">Uncharacterized protein</fullName>
    </submittedName>
</protein>
<dbReference type="RefSeq" id="WP_132075940.1">
    <property type="nucleotide sequence ID" value="NZ_SLVU01000008.1"/>
</dbReference>
<comment type="caution">
    <text evidence="1">The sequence shown here is derived from an EMBL/GenBank/DDBJ whole genome shotgun (WGS) entry which is preliminary data.</text>
</comment>
<dbReference type="EMBL" id="SLVU01000008">
    <property type="protein sequence ID" value="TCN30351.1"/>
    <property type="molecule type" value="Genomic_DNA"/>
</dbReference>
<organism evidence="1 2">
    <name type="scientific">Sinorhizobium americanum</name>
    <dbReference type="NCBI Taxonomy" id="194963"/>
    <lineage>
        <taxon>Bacteria</taxon>
        <taxon>Pseudomonadati</taxon>
        <taxon>Pseudomonadota</taxon>
        <taxon>Alphaproteobacteria</taxon>
        <taxon>Hyphomicrobiales</taxon>
        <taxon>Rhizobiaceae</taxon>
        <taxon>Sinorhizobium/Ensifer group</taxon>
        <taxon>Sinorhizobium</taxon>
    </lineage>
</organism>
<accession>A0A4R2BRT1</accession>
<proteinExistence type="predicted"/>
<evidence type="ECO:0000313" key="1">
    <source>
        <dbReference type="EMBL" id="TCN30351.1"/>
    </source>
</evidence>
<gene>
    <name evidence="1" type="ORF">EV184_108225</name>
</gene>
<dbReference type="AlphaFoldDB" id="A0A4R2BRT1"/>